<keyword evidence="1" id="KW-0472">Membrane</keyword>
<feature type="transmembrane region" description="Helical" evidence="1">
    <location>
        <begin position="7"/>
        <end position="27"/>
    </location>
</feature>
<gene>
    <name evidence="2" type="ORF">PMAYCL1PPCAC_17972</name>
</gene>
<protein>
    <recommendedName>
        <fullName evidence="4">G protein-coupled receptor</fullName>
    </recommendedName>
</protein>
<evidence type="ECO:0000313" key="2">
    <source>
        <dbReference type="EMBL" id="GMR47777.1"/>
    </source>
</evidence>
<dbReference type="EMBL" id="BTRK01000004">
    <property type="protein sequence ID" value="GMR47777.1"/>
    <property type="molecule type" value="Genomic_DNA"/>
</dbReference>
<feature type="non-terminal residue" evidence="2">
    <location>
        <position position="218"/>
    </location>
</feature>
<feature type="non-terminal residue" evidence="2">
    <location>
        <position position="1"/>
    </location>
</feature>
<dbReference type="Pfam" id="PF10326">
    <property type="entry name" value="7TM_GPCR_Str"/>
    <property type="match status" value="1"/>
</dbReference>
<feature type="transmembrane region" description="Helical" evidence="1">
    <location>
        <begin position="119"/>
        <end position="138"/>
    </location>
</feature>
<reference evidence="3" key="1">
    <citation type="submission" date="2022-10" db="EMBL/GenBank/DDBJ databases">
        <title>Genome assembly of Pristionchus species.</title>
        <authorList>
            <person name="Yoshida K."/>
            <person name="Sommer R.J."/>
        </authorList>
    </citation>
    <scope>NUCLEOTIDE SEQUENCE [LARGE SCALE GENOMIC DNA]</scope>
    <source>
        <strain evidence="3">RS5460</strain>
    </source>
</reference>
<dbReference type="PANTHER" id="PTHR46178">
    <property type="entry name" value="SEVEN TM RECEPTOR"/>
    <property type="match status" value="1"/>
</dbReference>
<keyword evidence="1" id="KW-1133">Transmembrane helix</keyword>
<dbReference type="SUPFAM" id="SSF81321">
    <property type="entry name" value="Family A G protein-coupled receptor-like"/>
    <property type="match status" value="1"/>
</dbReference>
<dbReference type="PANTHER" id="PTHR46178:SF9">
    <property type="entry name" value="SEVEN TM RECEPTOR"/>
    <property type="match status" value="1"/>
</dbReference>
<feature type="transmembrane region" description="Helical" evidence="1">
    <location>
        <begin position="80"/>
        <end position="98"/>
    </location>
</feature>
<keyword evidence="3" id="KW-1185">Reference proteome</keyword>
<proteinExistence type="predicted"/>
<dbReference type="Gene3D" id="1.20.1070.10">
    <property type="entry name" value="Rhodopsin 7-helix transmembrane proteins"/>
    <property type="match status" value="1"/>
</dbReference>
<accession>A0AAN5CNP6</accession>
<evidence type="ECO:0000313" key="3">
    <source>
        <dbReference type="Proteomes" id="UP001328107"/>
    </source>
</evidence>
<organism evidence="2 3">
    <name type="scientific">Pristionchus mayeri</name>
    <dbReference type="NCBI Taxonomy" id="1317129"/>
    <lineage>
        <taxon>Eukaryota</taxon>
        <taxon>Metazoa</taxon>
        <taxon>Ecdysozoa</taxon>
        <taxon>Nematoda</taxon>
        <taxon>Chromadorea</taxon>
        <taxon>Rhabditida</taxon>
        <taxon>Rhabditina</taxon>
        <taxon>Diplogasteromorpha</taxon>
        <taxon>Diplogasteroidea</taxon>
        <taxon>Neodiplogasteridae</taxon>
        <taxon>Pristionchus</taxon>
    </lineage>
</organism>
<name>A0AAN5CNP6_9BILA</name>
<feature type="transmembrane region" description="Helical" evidence="1">
    <location>
        <begin position="158"/>
        <end position="180"/>
    </location>
</feature>
<comment type="caution">
    <text evidence="2">The sequence shown here is derived from an EMBL/GenBank/DDBJ whole genome shotgun (WGS) entry which is preliminary data.</text>
</comment>
<dbReference type="Proteomes" id="UP001328107">
    <property type="component" value="Unassembled WGS sequence"/>
</dbReference>
<evidence type="ECO:0008006" key="4">
    <source>
        <dbReference type="Google" id="ProtNLM"/>
    </source>
</evidence>
<dbReference type="InterPro" id="IPR019428">
    <property type="entry name" value="7TM_GPCR_serpentine_rcpt_Str"/>
</dbReference>
<sequence>GMMNTSFVVAASFLFRYNVIFGHGLVLNSFTSPFPALSHTLNSRVGSRYGVNFTEVYYQGVDRSDPSQHDREVMSMMESGVFQLSFFLMLFTIFFTGRRMYCAIRESSHSKKAKRRQMHLFKMLIVQTMSPLIFLYLPPMIDVSSLLLNYVLPFPLCLLKALLVFMFPISNPLIIIIFTGDYRSFILRQKRTKTLSLSRANNVKLNLSVVSANSRLSP</sequence>
<keyword evidence="1" id="KW-0812">Transmembrane</keyword>
<evidence type="ECO:0000256" key="1">
    <source>
        <dbReference type="SAM" id="Phobius"/>
    </source>
</evidence>
<dbReference type="AlphaFoldDB" id="A0AAN5CNP6"/>